<evidence type="ECO:0000256" key="8">
    <source>
        <dbReference type="ARBA" id="ARBA00023170"/>
    </source>
</evidence>
<accession>A0A182PWZ1</accession>
<dbReference type="Proteomes" id="UP000075885">
    <property type="component" value="Unassembled WGS sequence"/>
</dbReference>
<feature type="transmembrane region" description="Helical" evidence="10">
    <location>
        <begin position="284"/>
        <end position="303"/>
    </location>
</feature>
<proteinExistence type="predicted"/>
<dbReference type="EnsemblMetazoa" id="AEPI011478-RA">
    <property type="protein sequence ID" value="AEPI011478-PA"/>
    <property type="gene ID" value="AEPI011478"/>
</dbReference>
<evidence type="ECO:0008006" key="13">
    <source>
        <dbReference type="Google" id="ProtNLM"/>
    </source>
</evidence>
<keyword evidence="7 10" id="KW-0472">Membrane</keyword>
<evidence type="ECO:0000256" key="5">
    <source>
        <dbReference type="ARBA" id="ARBA00022725"/>
    </source>
</evidence>
<keyword evidence="9" id="KW-0807">Transducer</keyword>
<feature type="transmembrane region" description="Helical" evidence="10">
    <location>
        <begin position="309"/>
        <end position="328"/>
    </location>
</feature>
<dbReference type="Pfam" id="PF02949">
    <property type="entry name" value="7tm_6"/>
    <property type="match status" value="1"/>
</dbReference>
<feature type="transmembrane region" description="Helical" evidence="10">
    <location>
        <begin position="141"/>
        <end position="163"/>
    </location>
</feature>
<dbReference type="GO" id="GO:0007165">
    <property type="term" value="P:signal transduction"/>
    <property type="evidence" value="ECO:0007669"/>
    <property type="project" value="UniProtKB-KW"/>
</dbReference>
<evidence type="ECO:0000256" key="3">
    <source>
        <dbReference type="ARBA" id="ARBA00022606"/>
    </source>
</evidence>
<keyword evidence="8" id="KW-0675">Receptor</keyword>
<dbReference type="PANTHER" id="PTHR21137">
    <property type="entry name" value="ODORANT RECEPTOR"/>
    <property type="match status" value="1"/>
</dbReference>
<name>A0A182PWZ1_9DIPT</name>
<evidence type="ECO:0000256" key="4">
    <source>
        <dbReference type="ARBA" id="ARBA00022692"/>
    </source>
</evidence>
<evidence type="ECO:0000313" key="12">
    <source>
        <dbReference type="Proteomes" id="UP000075885"/>
    </source>
</evidence>
<keyword evidence="3" id="KW-0716">Sensory transduction</keyword>
<dbReference type="AlphaFoldDB" id="A0A182PWZ1"/>
<evidence type="ECO:0000256" key="7">
    <source>
        <dbReference type="ARBA" id="ARBA00023136"/>
    </source>
</evidence>
<evidence type="ECO:0000256" key="9">
    <source>
        <dbReference type="ARBA" id="ARBA00023224"/>
    </source>
</evidence>
<keyword evidence="4 10" id="KW-0812">Transmembrane</keyword>
<evidence type="ECO:0000313" key="11">
    <source>
        <dbReference type="EnsemblMetazoa" id="AEPI011478-PA"/>
    </source>
</evidence>
<evidence type="ECO:0000256" key="6">
    <source>
        <dbReference type="ARBA" id="ARBA00022989"/>
    </source>
</evidence>
<feature type="transmembrane region" description="Helical" evidence="10">
    <location>
        <begin position="183"/>
        <end position="210"/>
    </location>
</feature>
<evidence type="ECO:0000256" key="10">
    <source>
        <dbReference type="SAM" id="Phobius"/>
    </source>
</evidence>
<keyword evidence="2" id="KW-1003">Cell membrane</keyword>
<reference evidence="12" key="1">
    <citation type="submission" date="2013-03" db="EMBL/GenBank/DDBJ databases">
        <title>The Genome Sequence of Anopheles epiroticus epiroticus2.</title>
        <authorList>
            <consortium name="The Broad Institute Genomics Platform"/>
            <person name="Neafsey D.E."/>
            <person name="Howell P."/>
            <person name="Walker B."/>
            <person name="Young S.K."/>
            <person name="Zeng Q."/>
            <person name="Gargeya S."/>
            <person name="Fitzgerald M."/>
            <person name="Haas B."/>
            <person name="Abouelleil A."/>
            <person name="Allen A.W."/>
            <person name="Alvarado L."/>
            <person name="Arachchi H.M."/>
            <person name="Berlin A.M."/>
            <person name="Chapman S.B."/>
            <person name="Gainer-Dewar J."/>
            <person name="Goldberg J."/>
            <person name="Griggs A."/>
            <person name="Gujja S."/>
            <person name="Hansen M."/>
            <person name="Howarth C."/>
            <person name="Imamovic A."/>
            <person name="Ireland A."/>
            <person name="Larimer J."/>
            <person name="McCowan C."/>
            <person name="Murphy C."/>
            <person name="Pearson M."/>
            <person name="Poon T.W."/>
            <person name="Priest M."/>
            <person name="Roberts A."/>
            <person name="Saif S."/>
            <person name="Shea T."/>
            <person name="Sisk P."/>
            <person name="Sykes S."/>
            <person name="Wortman J."/>
            <person name="Nusbaum C."/>
            <person name="Birren B."/>
        </authorList>
    </citation>
    <scope>NUCLEOTIDE SEQUENCE [LARGE SCALE GENOMIC DNA]</scope>
    <source>
        <strain evidence="12">Epiroticus2</strain>
    </source>
</reference>
<dbReference type="InterPro" id="IPR004117">
    <property type="entry name" value="7tm6_olfct_rcpt"/>
</dbReference>
<dbReference type="VEuPathDB" id="VectorBase:AEPI011478"/>
<feature type="transmembrane region" description="Helical" evidence="10">
    <location>
        <begin position="84"/>
        <end position="103"/>
    </location>
</feature>
<comment type="subcellular location">
    <subcellularLocation>
        <location evidence="1">Cell membrane</location>
        <topology evidence="1">Multi-pass membrane protein</topology>
    </subcellularLocation>
</comment>
<keyword evidence="5" id="KW-0552">Olfaction</keyword>
<reference evidence="11" key="2">
    <citation type="submission" date="2020-05" db="UniProtKB">
        <authorList>
            <consortium name="EnsemblMetazoa"/>
        </authorList>
    </citation>
    <scope>IDENTIFICATION</scope>
    <source>
        <strain evidence="11">Epiroticus2</strain>
    </source>
</reference>
<protein>
    <recommendedName>
        <fullName evidence="13">Odorant receptor</fullName>
    </recommendedName>
</protein>
<sequence>MIPFVITIRRKLWSLEREFASNADQFVLLRFLTFVYAIRNDTPTGVFRRTLWCCHLSVPVFVLSSYCYKAYWQLTHTTYTFSTFITFGTFWIFANTVIRGIIFDRVVLERLERFLNDRSFRDDEQVVRSARFNVQLHNNRCLVLVNLTLLFETCIFLGTNLMYQPEFALMYKGHVVGGLFTQLLYGCSLCFWGSLYVQIFAFIYVVLIVFREEMWILTQSFERINECFRKYWTSLDTVRSSAEEAEFWHELQLLIKLNVQRHVELLENISTFGAILRPFSFIQYYGSFTLVAYYCFIIIYSGITRLTVVYFGFIVFLVGESFLFCQILSKINDLIGTIICEMEWYDKLRFSHRFASAYRQVRTSFLIIIIRSQKPLSFTMNGVGSITMARFADLLNSTYSFVMLLLQLKNGLLANLTGNDYV</sequence>
<evidence type="ECO:0000256" key="1">
    <source>
        <dbReference type="ARBA" id="ARBA00004651"/>
    </source>
</evidence>
<dbReference type="PANTHER" id="PTHR21137:SF35">
    <property type="entry name" value="ODORANT RECEPTOR 19A-RELATED"/>
    <property type="match status" value="1"/>
</dbReference>
<dbReference type="GO" id="GO:0005886">
    <property type="term" value="C:plasma membrane"/>
    <property type="evidence" value="ECO:0007669"/>
    <property type="project" value="UniProtKB-SubCell"/>
</dbReference>
<keyword evidence="6 10" id="KW-1133">Transmembrane helix</keyword>
<evidence type="ECO:0000256" key="2">
    <source>
        <dbReference type="ARBA" id="ARBA00022475"/>
    </source>
</evidence>
<dbReference type="GO" id="GO:0005549">
    <property type="term" value="F:odorant binding"/>
    <property type="evidence" value="ECO:0007669"/>
    <property type="project" value="InterPro"/>
</dbReference>
<organism evidence="11 12">
    <name type="scientific">Anopheles epiroticus</name>
    <dbReference type="NCBI Taxonomy" id="199890"/>
    <lineage>
        <taxon>Eukaryota</taxon>
        <taxon>Metazoa</taxon>
        <taxon>Ecdysozoa</taxon>
        <taxon>Arthropoda</taxon>
        <taxon>Hexapoda</taxon>
        <taxon>Insecta</taxon>
        <taxon>Pterygota</taxon>
        <taxon>Neoptera</taxon>
        <taxon>Endopterygota</taxon>
        <taxon>Diptera</taxon>
        <taxon>Nematocera</taxon>
        <taxon>Culicoidea</taxon>
        <taxon>Culicidae</taxon>
        <taxon>Anophelinae</taxon>
        <taxon>Anopheles</taxon>
    </lineage>
</organism>
<keyword evidence="12" id="KW-1185">Reference proteome</keyword>
<feature type="transmembrane region" description="Helical" evidence="10">
    <location>
        <begin position="50"/>
        <end position="72"/>
    </location>
</feature>
<dbReference type="GO" id="GO:0004984">
    <property type="term" value="F:olfactory receptor activity"/>
    <property type="evidence" value="ECO:0007669"/>
    <property type="project" value="InterPro"/>
</dbReference>